<keyword evidence="2" id="KW-1185">Reference proteome</keyword>
<gene>
    <name evidence="1" type="ORF">E4U43_003942</name>
</gene>
<sequence length="102" mass="11144">MTLMMASSIVHLRRLHHLHRLHRSPSSSASFAFIVCIVRPHRLHRPPSSPPAGGAQWAITSQETTSGTALFDGSADDRQNKSCGRIPLVETLDASSDYSILP</sequence>
<dbReference type="Proteomes" id="UP000748025">
    <property type="component" value="Unassembled WGS sequence"/>
</dbReference>
<dbReference type="EMBL" id="SRPW01000259">
    <property type="protein sequence ID" value="KAG6016296.1"/>
    <property type="molecule type" value="Genomic_DNA"/>
</dbReference>
<organism evidence="1 2">
    <name type="scientific">Claviceps pusilla</name>
    <dbReference type="NCBI Taxonomy" id="123648"/>
    <lineage>
        <taxon>Eukaryota</taxon>
        <taxon>Fungi</taxon>
        <taxon>Dikarya</taxon>
        <taxon>Ascomycota</taxon>
        <taxon>Pezizomycotina</taxon>
        <taxon>Sordariomycetes</taxon>
        <taxon>Hypocreomycetidae</taxon>
        <taxon>Hypocreales</taxon>
        <taxon>Clavicipitaceae</taxon>
        <taxon>Claviceps</taxon>
    </lineage>
</organism>
<name>A0A9P7NHP4_9HYPO</name>
<comment type="caution">
    <text evidence="1">The sequence shown here is derived from an EMBL/GenBank/DDBJ whole genome shotgun (WGS) entry which is preliminary data.</text>
</comment>
<proteinExistence type="predicted"/>
<reference evidence="1" key="1">
    <citation type="journal article" date="2020" name="bioRxiv">
        <title>Whole genome comparisons of ergot fungi reveals the divergence and evolution of species within the genus Claviceps are the result of varying mechanisms driving genome evolution and host range expansion.</title>
        <authorList>
            <person name="Wyka S.A."/>
            <person name="Mondo S.J."/>
            <person name="Liu M."/>
            <person name="Dettman J."/>
            <person name="Nalam V."/>
            <person name="Broders K.D."/>
        </authorList>
    </citation>
    <scope>NUCLEOTIDE SEQUENCE</scope>
    <source>
        <strain evidence="1">CCC 602</strain>
    </source>
</reference>
<accession>A0A9P7NHP4</accession>
<dbReference type="AlphaFoldDB" id="A0A9P7NHP4"/>
<evidence type="ECO:0000313" key="1">
    <source>
        <dbReference type="EMBL" id="KAG6016296.1"/>
    </source>
</evidence>
<protein>
    <submittedName>
        <fullName evidence="1">Uncharacterized protein</fullName>
    </submittedName>
</protein>
<evidence type="ECO:0000313" key="2">
    <source>
        <dbReference type="Proteomes" id="UP000748025"/>
    </source>
</evidence>